<feature type="transmembrane region" description="Helical" evidence="7">
    <location>
        <begin position="350"/>
        <end position="370"/>
    </location>
</feature>
<feature type="transmembrane region" description="Helical" evidence="7">
    <location>
        <begin position="72"/>
        <end position="90"/>
    </location>
</feature>
<evidence type="ECO:0000256" key="3">
    <source>
        <dbReference type="ARBA" id="ARBA00022448"/>
    </source>
</evidence>
<dbReference type="GO" id="GO:0016020">
    <property type="term" value="C:membrane"/>
    <property type="evidence" value="ECO:0007669"/>
    <property type="project" value="TreeGrafter"/>
</dbReference>
<evidence type="ECO:0000256" key="4">
    <source>
        <dbReference type="ARBA" id="ARBA00022692"/>
    </source>
</evidence>
<gene>
    <name evidence="9" type="ORF">L21SP2_0120</name>
</gene>
<evidence type="ECO:0000256" key="5">
    <source>
        <dbReference type="ARBA" id="ARBA00022989"/>
    </source>
</evidence>
<dbReference type="AlphaFoldDB" id="V5WDE0"/>
<keyword evidence="6 7" id="KW-0472">Membrane</keyword>
<dbReference type="GO" id="GO:0012505">
    <property type="term" value="C:endomembrane system"/>
    <property type="evidence" value="ECO:0007669"/>
    <property type="project" value="UniProtKB-SubCell"/>
</dbReference>
<feature type="transmembrane region" description="Helical" evidence="7">
    <location>
        <begin position="263"/>
        <end position="284"/>
    </location>
</feature>
<sequence>MSHGILKFRILFGHFLFALVVNTHQPMLPVLQRNLDISIGQSSLIPATITMMVLVANLVVGVLIARLGQKTVFIAAVILGIGGALLVSAASGFLLIILAFAMIGLATGSAFTSLTTMYAGLPEEMQNFGLYHAFFGLGGMVAPLLLGTWIRLEWSYEWLFVFYAGLYVLLLILSLASRSMKNTKFSDFKLADVGQVFRTPVVLLGASALGLYAAVEIGSTTWSSNMSIDGYGIDPADASFILSGFWLMFTLIRLFADRAARKFGPIHVVSALTALAGAVVLAWVLGASPYIFILLGALYGPVFPIIQKYVNNHLPARQKGLFNGISYAATSLITTGILPVMGFIGDYRMSLAFVPTLVCIVMLMAVARALRKKAGV</sequence>
<reference evidence="9 10" key="1">
    <citation type="journal article" date="2015" name="Stand. Genomic Sci.">
        <title>Complete genome sequence and description of Salinispira pacifica gen. nov., sp. nov., a novel spirochaete isolated form a hypersaline microbial mat.</title>
        <authorList>
            <person name="Ben Hania W."/>
            <person name="Joseph M."/>
            <person name="Schumann P."/>
            <person name="Bunk B."/>
            <person name="Fiebig A."/>
            <person name="Sproer C."/>
            <person name="Klenk H.P."/>
            <person name="Fardeau M.L."/>
            <person name="Spring S."/>
        </authorList>
    </citation>
    <scope>NUCLEOTIDE SEQUENCE [LARGE SCALE GENOMIC DNA]</scope>
    <source>
        <strain evidence="9 10">L21-RPul-D2</strain>
    </source>
</reference>
<feature type="transmembrane region" description="Helical" evidence="7">
    <location>
        <begin position="235"/>
        <end position="256"/>
    </location>
</feature>
<dbReference type="RefSeq" id="WP_024266497.1">
    <property type="nucleotide sequence ID" value="NC_023035.1"/>
</dbReference>
<evidence type="ECO:0000256" key="7">
    <source>
        <dbReference type="SAM" id="Phobius"/>
    </source>
</evidence>
<organism evidence="9 10">
    <name type="scientific">Salinispira pacifica</name>
    <dbReference type="NCBI Taxonomy" id="1307761"/>
    <lineage>
        <taxon>Bacteria</taxon>
        <taxon>Pseudomonadati</taxon>
        <taxon>Spirochaetota</taxon>
        <taxon>Spirochaetia</taxon>
        <taxon>Spirochaetales</taxon>
        <taxon>Spirochaetaceae</taxon>
        <taxon>Salinispira</taxon>
    </lineage>
</organism>
<keyword evidence="10" id="KW-1185">Reference proteome</keyword>
<comment type="similarity">
    <text evidence="2">Belongs to the major facilitator superfamily.</text>
</comment>
<feature type="transmembrane region" description="Helical" evidence="7">
    <location>
        <begin position="128"/>
        <end position="152"/>
    </location>
</feature>
<feature type="transmembrane region" description="Helical" evidence="7">
    <location>
        <begin position="322"/>
        <end position="344"/>
    </location>
</feature>
<dbReference type="GO" id="GO:0022857">
    <property type="term" value="F:transmembrane transporter activity"/>
    <property type="evidence" value="ECO:0007669"/>
    <property type="project" value="InterPro"/>
</dbReference>
<feature type="transmembrane region" description="Helical" evidence="7">
    <location>
        <begin position="196"/>
        <end position="215"/>
    </location>
</feature>
<feature type="transmembrane region" description="Helical" evidence="7">
    <location>
        <begin position="158"/>
        <end position="176"/>
    </location>
</feature>
<dbReference type="InterPro" id="IPR051788">
    <property type="entry name" value="MFS_Transporter"/>
</dbReference>
<protein>
    <submittedName>
        <fullName evidence="9">Putative sucrose permease, MFS family, FucP subfamily</fullName>
    </submittedName>
</protein>
<evidence type="ECO:0000256" key="2">
    <source>
        <dbReference type="ARBA" id="ARBA00008335"/>
    </source>
</evidence>
<dbReference type="HOGENOM" id="CLU_061779_0_0_12"/>
<dbReference type="SUPFAM" id="SSF103473">
    <property type="entry name" value="MFS general substrate transporter"/>
    <property type="match status" value="1"/>
</dbReference>
<feature type="transmembrane region" description="Helical" evidence="7">
    <location>
        <begin position="96"/>
        <end position="121"/>
    </location>
</feature>
<evidence type="ECO:0000313" key="9">
    <source>
        <dbReference type="EMBL" id="AHC13564.1"/>
    </source>
</evidence>
<name>V5WDE0_9SPIO</name>
<feature type="domain" description="Major facilitator superfamily (MFS) profile" evidence="8">
    <location>
        <begin position="6"/>
        <end position="374"/>
    </location>
</feature>
<dbReference type="EMBL" id="CP006939">
    <property type="protein sequence ID" value="AHC13564.1"/>
    <property type="molecule type" value="Genomic_DNA"/>
</dbReference>
<comment type="subcellular location">
    <subcellularLocation>
        <location evidence="1">Endomembrane system</location>
        <topology evidence="1">Multi-pass membrane protein</topology>
    </subcellularLocation>
</comment>
<dbReference type="KEGG" id="slr:L21SP2_0120"/>
<dbReference type="InterPro" id="IPR020846">
    <property type="entry name" value="MFS_dom"/>
</dbReference>
<dbReference type="InterPro" id="IPR011701">
    <property type="entry name" value="MFS"/>
</dbReference>
<dbReference type="Gene3D" id="1.20.1250.20">
    <property type="entry name" value="MFS general substrate transporter like domains"/>
    <property type="match status" value="2"/>
</dbReference>
<keyword evidence="3" id="KW-0813">Transport</keyword>
<dbReference type="Pfam" id="PF07690">
    <property type="entry name" value="MFS_1"/>
    <property type="match status" value="1"/>
</dbReference>
<evidence type="ECO:0000256" key="1">
    <source>
        <dbReference type="ARBA" id="ARBA00004127"/>
    </source>
</evidence>
<dbReference type="eggNOG" id="COG0738">
    <property type="taxonomic scope" value="Bacteria"/>
</dbReference>
<evidence type="ECO:0000256" key="6">
    <source>
        <dbReference type="ARBA" id="ARBA00023136"/>
    </source>
</evidence>
<feature type="transmembrane region" description="Helical" evidence="7">
    <location>
        <begin position="43"/>
        <end position="65"/>
    </location>
</feature>
<dbReference type="Proteomes" id="UP000018680">
    <property type="component" value="Chromosome"/>
</dbReference>
<keyword evidence="5 7" id="KW-1133">Transmembrane helix</keyword>
<dbReference type="STRING" id="1307761.L21SP2_0120"/>
<keyword evidence="4 7" id="KW-0812">Transmembrane</keyword>
<dbReference type="PANTHER" id="PTHR23514:SF3">
    <property type="entry name" value="BYPASS OF STOP CODON PROTEIN 6"/>
    <property type="match status" value="1"/>
</dbReference>
<proteinExistence type="inferred from homology"/>
<dbReference type="PANTHER" id="PTHR23514">
    <property type="entry name" value="BYPASS OF STOP CODON PROTEIN 6"/>
    <property type="match status" value="1"/>
</dbReference>
<accession>V5WDE0</accession>
<evidence type="ECO:0000259" key="8">
    <source>
        <dbReference type="PROSITE" id="PS50850"/>
    </source>
</evidence>
<dbReference type="InterPro" id="IPR036259">
    <property type="entry name" value="MFS_trans_sf"/>
</dbReference>
<evidence type="ECO:0000313" key="10">
    <source>
        <dbReference type="Proteomes" id="UP000018680"/>
    </source>
</evidence>
<dbReference type="PROSITE" id="PS50850">
    <property type="entry name" value="MFS"/>
    <property type="match status" value="1"/>
</dbReference>
<dbReference type="OrthoDB" id="3225787at2"/>
<feature type="transmembrane region" description="Helical" evidence="7">
    <location>
        <begin position="290"/>
        <end position="310"/>
    </location>
</feature>